<keyword evidence="3" id="KW-1185">Reference proteome</keyword>
<feature type="compositionally biased region" description="Low complexity" evidence="1">
    <location>
        <begin position="301"/>
        <end position="312"/>
    </location>
</feature>
<feature type="compositionally biased region" description="Low complexity" evidence="1">
    <location>
        <begin position="58"/>
        <end position="67"/>
    </location>
</feature>
<feature type="compositionally biased region" description="Acidic residues" evidence="1">
    <location>
        <begin position="220"/>
        <end position="247"/>
    </location>
</feature>
<dbReference type="Pfam" id="PF15696">
    <property type="entry name" value="RAD51_interact"/>
    <property type="match status" value="1"/>
</dbReference>
<accession>A0A7E6EYJ6</accession>
<organism evidence="3 4">
    <name type="scientific">Octopus sinensis</name>
    <name type="common">East Asian common octopus</name>
    <dbReference type="NCBI Taxonomy" id="2607531"/>
    <lineage>
        <taxon>Eukaryota</taxon>
        <taxon>Metazoa</taxon>
        <taxon>Spiralia</taxon>
        <taxon>Lophotrochozoa</taxon>
        <taxon>Mollusca</taxon>
        <taxon>Cephalopoda</taxon>
        <taxon>Coleoidea</taxon>
        <taxon>Octopodiformes</taxon>
        <taxon>Octopoda</taxon>
        <taxon>Incirrata</taxon>
        <taxon>Octopodidae</taxon>
        <taxon>Octopus</taxon>
    </lineage>
</organism>
<feature type="region of interest" description="Disordered" evidence="1">
    <location>
        <begin position="358"/>
        <end position="413"/>
    </location>
</feature>
<evidence type="ECO:0000313" key="3">
    <source>
        <dbReference type="Proteomes" id="UP000515154"/>
    </source>
</evidence>
<evidence type="ECO:0000313" key="4">
    <source>
        <dbReference type="RefSeq" id="XP_036360484.1"/>
    </source>
</evidence>
<feature type="domain" description="RAD51 interacting motif" evidence="2">
    <location>
        <begin position="381"/>
        <end position="409"/>
    </location>
</feature>
<dbReference type="RefSeq" id="XP_036360484.1">
    <property type="nucleotide sequence ID" value="XM_036504591.1"/>
</dbReference>
<feature type="compositionally biased region" description="Basic residues" evidence="1">
    <location>
        <begin position="252"/>
        <end position="265"/>
    </location>
</feature>
<proteinExistence type="predicted"/>
<protein>
    <submittedName>
        <fullName evidence="4">RAD51-associated protein 1 isoform X1</fullName>
    </submittedName>
</protein>
<feature type="compositionally biased region" description="Basic and acidic residues" evidence="1">
    <location>
        <begin position="101"/>
        <end position="111"/>
    </location>
</feature>
<evidence type="ECO:0000256" key="1">
    <source>
        <dbReference type="SAM" id="MobiDB-lite"/>
    </source>
</evidence>
<feature type="compositionally biased region" description="Polar residues" evidence="1">
    <location>
        <begin position="286"/>
        <end position="300"/>
    </location>
</feature>
<feature type="region of interest" description="Disordered" evidence="1">
    <location>
        <begin position="24"/>
        <end position="338"/>
    </location>
</feature>
<feature type="compositionally biased region" description="Polar residues" evidence="1">
    <location>
        <begin position="319"/>
        <end position="338"/>
    </location>
</feature>
<reference evidence="4" key="1">
    <citation type="submission" date="2025-08" db="UniProtKB">
        <authorList>
            <consortium name="RefSeq"/>
        </authorList>
    </citation>
    <scope>IDENTIFICATION</scope>
</reference>
<gene>
    <name evidence="4" type="primary">LOC115214153</name>
</gene>
<feature type="compositionally biased region" description="Basic and acidic residues" evidence="1">
    <location>
        <begin position="122"/>
        <end position="138"/>
    </location>
</feature>
<feature type="compositionally biased region" description="Low complexity" evidence="1">
    <location>
        <begin position="377"/>
        <end position="389"/>
    </location>
</feature>
<dbReference type="Proteomes" id="UP000515154">
    <property type="component" value="Linkage group LG7"/>
</dbReference>
<feature type="compositionally biased region" description="Basic residues" evidence="1">
    <location>
        <begin position="201"/>
        <end position="214"/>
    </location>
</feature>
<feature type="compositionally biased region" description="Basic and acidic residues" evidence="1">
    <location>
        <begin position="76"/>
        <end position="88"/>
    </location>
</feature>
<dbReference type="InterPro" id="IPR031419">
    <property type="entry name" value="RAD51_interact"/>
</dbReference>
<name>A0A7E6EYJ6_9MOLL</name>
<sequence length="413" mass="45431">MEGKLNVLILRETSGRLKNISYASAFGNEDSGDEDFRQTKAPPSKRSKPTAEEKSKKSNSQSSSSGEGKSKQKRKKLDDKLFERELKLAMEMSMQEIGTGLKEEPQNKDASDFQDTPVKNSASERVESLKLSRHDIHSPPKSPSHVAPPLLHKEIEECIPKNSVKQSAMPSLPRAPAMRGPSDEIEYLGTVTDEEESKNSVRLRRTSGRTARKKIQIEPDSSEDEANSDFQEEEEEDESDEEFEEDCDYGKKSTKRNKKTAKNTKTKKDINSVNKKSTTAKRKQTVNKSPSSSKRGNPDNSKSTPSEPSSSVESHKSTNTDTTKVATTSGKSQPSVPSLISVKKPLVTQSQICNLSPSLSSKLPIKQPIWNPPGKATSSTSSLKVTSPSGGIRIGLSRNQKVKSLHPTVKAQH</sequence>
<evidence type="ECO:0000259" key="2">
    <source>
        <dbReference type="Pfam" id="PF15696"/>
    </source>
</evidence>
<dbReference type="AlphaFoldDB" id="A0A7E6EYJ6"/>